<keyword evidence="2 5" id="KW-0812">Transmembrane</keyword>
<feature type="transmembrane region" description="Helical" evidence="5">
    <location>
        <begin position="112"/>
        <end position="131"/>
    </location>
</feature>
<accession>A0ABQ3I5G8</accession>
<feature type="transmembrane region" description="Helical" evidence="5">
    <location>
        <begin position="84"/>
        <end position="100"/>
    </location>
</feature>
<protein>
    <submittedName>
        <fullName evidence="7">Rhomboid family intramembrane serine protease</fullName>
    </submittedName>
</protein>
<evidence type="ECO:0000313" key="7">
    <source>
        <dbReference type="EMBL" id="GHE56180.1"/>
    </source>
</evidence>
<feature type="transmembrane region" description="Helical" evidence="5">
    <location>
        <begin position="173"/>
        <end position="197"/>
    </location>
</feature>
<evidence type="ECO:0000256" key="5">
    <source>
        <dbReference type="SAM" id="Phobius"/>
    </source>
</evidence>
<reference evidence="8" key="1">
    <citation type="journal article" date="2019" name="Int. J. Syst. Evol. Microbiol.">
        <title>The Global Catalogue of Microorganisms (GCM) 10K type strain sequencing project: providing services to taxonomists for standard genome sequencing and annotation.</title>
        <authorList>
            <consortium name="The Broad Institute Genomics Platform"/>
            <consortium name="The Broad Institute Genome Sequencing Center for Infectious Disease"/>
            <person name="Wu L."/>
            <person name="Ma J."/>
        </authorList>
    </citation>
    <scope>NUCLEOTIDE SEQUENCE [LARGE SCALE GENOMIC DNA]</scope>
    <source>
        <strain evidence="8">CGMCC 1.15111</strain>
    </source>
</reference>
<name>A0ABQ3I5G8_9BACT</name>
<dbReference type="InterPro" id="IPR050925">
    <property type="entry name" value="Rhomboid_protease_S54"/>
</dbReference>
<evidence type="ECO:0000256" key="4">
    <source>
        <dbReference type="ARBA" id="ARBA00023136"/>
    </source>
</evidence>
<keyword evidence="3 5" id="KW-1133">Transmembrane helix</keyword>
<dbReference type="PANTHER" id="PTHR43731">
    <property type="entry name" value="RHOMBOID PROTEASE"/>
    <property type="match status" value="1"/>
</dbReference>
<dbReference type="InterPro" id="IPR022764">
    <property type="entry name" value="Peptidase_S54_rhomboid_dom"/>
</dbReference>
<dbReference type="PANTHER" id="PTHR43731:SF34">
    <property type="entry name" value="PEPTIDASE S54 RHOMBOID DOMAIN-CONTAINING PROTEIN"/>
    <property type="match status" value="1"/>
</dbReference>
<comment type="caution">
    <text evidence="7">The sequence shown here is derived from an EMBL/GenBank/DDBJ whole genome shotgun (WGS) entry which is preliminary data.</text>
</comment>
<keyword evidence="7" id="KW-0645">Protease</keyword>
<dbReference type="Pfam" id="PF01694">
    <property type="entry name" value="Rhomboid"/>
    <property type="match status" value="1"/>
</dbReference>
<dbReference type="Gene3D" id="1.20.1540.10">
    <property type="entry name" value="Rhomboid-like"/>
    <property type="match status" value="1"/>
</dbReference>
<dbReference type="GO" id="GO:0008233">
    <property type="term" value="F:peptidase activity"/>
    <property type="evidence" value="ECO:0007669"/>
    <property type="project" value="UniProtKB-KW"/>
</dbReference>
<dbReference type="InterPro" id="IPR035952">
    <property type="entry name" value="Rhomboid-like_sf"/>
</dbReference>
<keyword evidence="7" id="KW-0378">Hydrolase</keyword>
<sequence>MQVTYGLMVVIGLVSYLAWKRSELQSRLLLNPYETYYQKQYWRLLTSGFVHNGPLHLFLNLFTLYFFGAAIEQIFTIFFQEQGILLYLVLFFTAIIVANVPTMLKHKNNPRYNSLGASGGVSALVLAFILFDPLRQLCLYLFICLPGYILGAIFIAYSIIMGRRGRDNINHDAHLWGAVFGVIFVLLLRPSTVIAFLDQVFLK</sequence>
<keyword evidence="8" id="KW-1185">Reference proteome</keyword>
<feature type="transmembrane region" description="Helical" evidence="5">
    <location>
        <begin position="57"/>
        <end position="78"/>
    </location>
</feature>
<organism evidence="7 8">
    <name type="scientific">Roseivirga thermotolerans</name>
    <dbReference type="NCBI Taxonomy" id="1758176"/>
    <lineage>
        <taxon>Bacteria</taxon>
        <taxon>Pseudomonadati</taxon>
        <taxon>Bacteroidota</taxon>
        <taxon>Cytophagia</taxon>
        <taxon>Cytophagales</taxon>
        <taxon>Roseivirgaceae</taxon>
        <taxon>Roseivirga</taxon>
    </lineage>
</organism>
<feature type="transmembrane region" description="Helical" evidence="5">
    <location>
        <begin position="137"/>
        <end position="161"/>
    </location>
</feature>
<proteinExistence type="predicted"/>
<dbReference type="Proteomes" id="UP000658258">
    <property type="component" value="Unassembled WGS sequence"/>
</dbReference>
<feature type="domain" description="Peptidase S54 rhomboid" evidence="6">
    <location>
        <begin position="39"/>
        <end position="189"/>
    </location>
</feature>
<dbReference type="GO" id="GO:0006508">
    <property type="term" value="P:proteolysis"/>
    <property type="evidence" value="ECO:0007669"/>
    <property type="project" value="UniProtKB-KW"/>
</dbReference>
<dbReference type="EMBL" id="BNAG01000001">
    <property type="protein sequence ID" value="GHE56180.1"/>
    <property type="molecule type" value="Genomic_DNA"/>
</dbReference>
<dbReference type="SUPFAM" id="SSF144091">
    <property type="entry name" value="Rhomboid-like"/>
    <property type="match status" value="1"/>
</dbReference>
<gene>
    <name evidence="7" type="ORF">GCM10011340_08840</name>
</gene>
<comment type="subcellular location">
    <subcellularLocation>
        <location evidence="1">Membrane</location>
        <topology evidence="1">Multi-pass membrane protein</topology>
    </subcellularLocation>
</comment>
<evidence type="ECO:0000256" key="1">
    <source>
        <dbReference type="ARBA" id="ARBA00004141"/>
    </source>
</evidence>
<evidence type="ECO:0000256" key="3">
    <source>
        <dbReference type="ARBA" id="ARBA00022989"/>
    </source>
</evidence>
<dbReference type="RefSeq" id="WP_189628968.1">
    <property type="nucleotide sequence ID" value="NZ_BNAG01000001.1"/>
</dbReference>
<evidence type="ECO:0000256" key="2">
    <source>
        <dbReference type="ARBA" id="ARBA00022692"/>
    </source>
</evidence>
<keyword evidence="4 5" id="KW-0472">Membrane</keyword>
<evidence type="ECO:0000259" key="6">
    <source>
        <dbReference type="Pfam" id="PF01694"/>
    </source>
</evidence>
<evidence type="ECO:0000313" key="8">
    <source>
        <dbReference type="Proteomes" id="UP000658258"/>
    </source>
</evidence>